<dbReference type="InterPro" id="IPR029058">
    <property type="entry name" value="AB_hydrolase_fold"/>
</dbReference>
<feature type="domain" description="AB hydrolase-1" evidence="1">
    <location>
        <begin position="88"/>
        <end position="225"/>
    </location>
</feature>
<evidence type="ECO:0000313" key="3">
    <source>
        <dbReference type="Proteomes" id="UP001217485"/>
    </source>
</evidence>
<dbReference type="GO" id="GO:0016787">
    <property type="term" value="F:hydrolase activity"/>
    <property type="evidence" value="ECO:0007669"/>
    <property type="project" value="UniProtKB-KW"/>
</dbReference>
<dbReference type="PRINTS" id="PR00111">
    <property type="entry name" value="ABHYDROLASE"/>
</dbReference>
<reference evidence="2 3" key="1">
    <citation type="submission" date="2023-01" db="EMBL/GenBank/DDBJ databases">
        <title>Minimal conservation of predation-associated metabolite biosynthetic gene clusters underscores biosynthetic potential of Myxococcota including descriptions for ten novel species: Archangium lansinium sp. nov., Myxococcus landrumus sp. nov., Nannocystis bai.</title>
        <authorList>
            <person name="Ahearne A."/>
            <person name="Stevens C."/>
            <person name="Dowd S."/>
        </authorList>
    </citation>
    <scope>NUCLEOTIDE SEQUENCE [LARGE SCALE GENOMIC DNA]</scope>
    <source>
        <strain evidence="2 3">WIWO2</strain>
    </source>
</reference>
<keyword evidence="2" id="KW-0378">Hydrolase</keyword>
<dbReference type="InterPro" id="IPR050266">
    <property type="entry name" value="AB_hydrolase_sf"/>
</dbReference>
<dbReference type="PANTHER" id="PTHR43798:SF33">
    <property type="entry name" value="HYDROLASE, PUTATIVE (AFU_ORTHOLOGUE AFUA_2G14860)-RELATED"/>
    <property type="match status" value="1"/>
</dbReference>
<organism evidence="2 3">
    <name type="scientific">Sorangium atrum</name>
    <dbReference type="NCBI Taxonomy" id="2995308"/>
    <lineage>
        <taxon>Bacteria</taxon>
        <taxon>Pseudomonadati</taxon>
        <taxon>Myxococcota</taxon>
        <taxon>Polyangia</taxon>
        <taxon>Polyangiales</taxon>
        <taxon>Polyangiaceae</taxon>
        <taxon>Sorangium</taxon>
    </lineage>
</organism>
<dbReference type="Gene3D" id="3.40.50.1820">
    <property type="entry name" value="alpha/beta hydrolase"/>
    <property type="match status" value="1"/>
</dbReference>
<dbReference type="InterPro" id="IPR000073">
    <property type="entry name" value="AB_hydrolase_1"/>
</dbReference>
<dbReference type="PANTHER" id="PTHR43798">
    <property type="entry name" value="MONOACYLGLYCEROL LIPASE"/>
    <property type="match status" value="1"/>
</dbReference>
<evidence type="ECO:0000259" key="1">
    <source>
        <dbReference type="Pfam" id="PF00561"/>
    </source>
</evidence>
<proteinExistence type="predicted"/>
<dbReference type="Pfam" id="PF00561">
    <property type="entry name" value="Abhydrolase_1"/>
    <property type="match status" value="1"/>
</dbReference>
<name>A0ABT5BVA8_9BACT</name>
<keyword evidence="3" id="KW-1185">Reference proteome</keyword>
<sequence length="300" mass="31743">MGKRVRRSGTTGSCAGRSLLVAGSYVPRSGRGEKILPISARPAARRAARAEGRGREIWVGDEILYVTETGTGKPAVLLPSMLIDGATYRPAVEAMARHARVLVVELPGSGRASPLRAPWTLERYARCVAEALRALRLERVTLIGHSLSGAVALVVAALYPERLSGVVLVDSIGFNPPRSVLSLVLARAAEAALAPRFIARGTPALLHNLLFHTRSALSLLRIAATADLSGHAARVRVRTLLAWGARDLTVPIGSALAIQRLIPDSTLVVSSKGNHDWIVERPAEFADAVARFMAGSGGAA</sequence>
<evidence type="ECO:0000313" key="2">
    <source>
        <dbReference type="EMBL" id="MDC0677515.1"/>
    </source>
</evidence>
<dbReference type="RefSeq" id="WP_272094272.1">
    <property type="nucleotide sequence ID" value="NZ_JAQNDK010000001.1"/>
</dbReference>
<dbReference type="EMBL" id="JAQNDK010000001">
    <property type="protein sequence ID" value="MDC0677515.1"/>
    <property type="molecule type" value="Genomic_DNA"/>
</dbReference>
<dbReference type="SUPFAM" id="SSF53474">
    <property type="entry name" value="alpha/beta-Hydrolases"/>
    <property type="match status" value="1"/>
</dbReference>
<gene>
    <name evidence="2" type="ORF">POL72_07145</name>
</gene>
<accession>A0ABT5BVA8</accession>
<comment type="caution">
    <text evidence="2">The sequence shown here is derived from an EMBL/GenBank/DDBJ whole genome shotgun (WGS) entry which is preliminary data.</text>
</comment>
<protein>
    <submittedName>
        <fullName evidence="2">Alpha/beta hydrolase</fullName>
    </submittedName>
</protein>
<dbReference type="Proteomes" id="UP001217485">
    <property type="component" value="Unassembled WGS sequence"/>
</dbReference>